<proteinExistence type="predicted"/>
<dbReference type="GO" id="GO:0005886">
    <property type="term" value="C:plasma membrane"/>
    <property type="evidence" value="ECO:0007669"/>
    <property type="project" value="TreeGrafter"/>
</dbReference>
<dbReference type="KEGG" id="crq:GCK72_025215"/>
<dbReference type="HOGENOM" id="CLU_937609_0_0_1"/>
<dbReference type="OMA" id="TITAMRC"/>
<dbReference type="PANTHER" id="PTHR11040">
    <property type="entry name" value="ZINC/IRON TRANSPORTER"/>
    <property type="match status" value="1"/>
</dbReference>
<reference evidence="5" key="1">
    <citation type="submission" date="2007-07" db="EMBL/GenBank/DDBJ databases">
        <title>PCAP assembly of the Caenorhabditis remanei genome.</title>
        <authorList>
            <consortium name="The Caenorhabditis remanei Sequencing Consortium"/>
            <person name="Wilson R.K."/>
        </authorList>
    </citation>
    <scope>NUCLEOTIDE SEQUENCE [LARGE SCALE GENOMIC DNA]</scope>
    <source>
        <strain evidence="5">PB4641</strain>
    </source>
</reference>
<evidence type="ECO:0000256" key="4">
    <source>
        <dbReference type="ARBA" id="ARBA00023136"/>
    </source>
</evidence>
<keyword evidence="6" id="KW-1185">Reference proteome</keyword>
<dbReference type="Pfam" id="PF02535">
    <property type="entry name" value="Zip"/>
    <property type="match status" value="1"/>
</dbReference>
<dbReference type="InterPro" id="IPR003689">
    <property type="entry name" value="ZIP"/>
</dbReference>
<protein>
    <submittedName>
        <fullName evidence="5">Uncharacterized protein</fullName>
    </submittedName>
</protein>
<comment type="subcellular location">
    <subcellularLocation>
        <location evidence="1">Membrane</location>
        <topology evidence="1">Multi-pass membrane protein</topology>
    </subcellularLocation>
</comment>
<dbReference type="GO" id="GO:0005385">
    <property type="term" value="F:zinc ion transmembrane transporter activity"/>
    <property type="evidence" value="ECO:0007669"/>
    <property type="project" value="TreeGrafter"/>
</dbReference>
<keyword evidence="4" id="KW-0472">Membrane</keyword>
<dbReference type="AlphaFoldDB" id="E3NDY9"/>
<name>E3NDY9_CAERE</name>
<dbReference type="PANTHER" id="PTHR11040:SF140">
    <property type="entry name" value="ZRT (ZRT), IRT- (IRT-) LIKE PROTEIN TRANSPORTER"/>
    <property type="match status" value="1"/>
</dbReference>
<dbReference type="eggNOG" id="KOG1558">
    <property type="taxonomic scope" value="Eukaryota"/>
</dbReference>
<sequence length="315" mass="34778">MDFDVNIGVWKLLMCLVLFASNFLAGAATIFCFSACAGSKQAKMFATLAQCLTAGIFFGVTFMIMIPEIPLVIEAYDKKYGTVSIFINPYMHCVFGILMMMTIDAVSRAWKKSDPEVSDSDIEMSQELTEASDNPVVVVEKTKGTLMKYALFTMLLSFHSLFEGLPLGYKTDQTEMTKFFVPMLLHKLLEAFSVAAAGLNEQKKHSMLGSFIHSIMTPIGCFFGHFLVSGTPSQAMDSFLLILNGLSTGTITYIAFMEVLVDLMTNEKFEAISEVFKIVWVFIGFLVTVGMSCAIEAVEKTRSLENSLFGNATFA</sequence>
<keyword evidence="3" id="KW-1133">Transmembrane helix</keyword>
<gene>
    <name evidence="5" type="ORF">CRE_30444</name>
</gene>
<evidence type="ECO:0000313" key="5">
    <source>
        <dbReference type="EMBL" id="EFO94211.1"/>
    </source>
</evidence>
<dbReference type="STRING" id="31234.E3NDY9"/>
<dbReference type="EMBL" id="DS268615">
    <property type="protein sequence ID" value="EFO94211.1"/>
    <property type="molecule type" value="Genomic_DNA"/>
</dbReference>
<evidence type="ECO:0000256" key="1">
    <source>
        <dbReference type="ARBA" id="ARBA00004141"/>
    </source>
</evidence>
<organism evidence="6">
    <name type="scientific">Caenorhabditis remanei</name>
    <name type="common">Caenorhabditis vulgaris</name>
    <dbReference type="NCBI Taxonomy" id="31234"/>
    <lineage>
        <taxon>Eukaryota</taxon>
        <taxon>Metazoa</taxon>
        <taxon>Ecdysozoa</taxon>
        <taxon>Nematoda</taxon>
        <taxon>Chromadorea</taxon>
        <taxon>Rhabditida</taxon>
        <taxon>Rhabditina</taxon>
        <taxon>Rhabditomorpha</taxon>
        <taxon>Rhabditoidea</taxon>
        <taxon>Rhabditidae</taxon>
        <taxon>Peloderinae</taxon>
        <taxon>Caenorhabditis</taxon>
    </lineage>
</organism>
<dbReference type="OrthoDB" id="448280at2759"/>
<evidence type="ECO:0000256" key="3">
    <source>
        <dbReference type="ARBA" id="ARBA00022989"/>
    </source>
</evidence>
<keyword evidence="2" id="KW-0812">Transmembrane</keyword>
<dbReference type="CTD" id="9822709"/>
<evidence type="ECO:0000256" key="2">
    <source>
        <dbReference type="ARBA" id="ARBA00022692"/>
    </source>
</evidence>
<dbReference type="RefSeq" id="XP_003093393.2">
    <property type="nucleotide sequence ID" value="XM_003093345.2"/>
</dbReference>
<dbReference type="Proteomes" id="UP000008281">
    <property type="component" value="Unassembled WGS sequence"/>
</dbReference>
<evidence type="ECO:0000313" key="6">
    <source>
        <dbReference type="Proteomes" id="UP000008281"/>
    </source>
</evidence>
<dbReference type="GeneID" id="9822709"/>
<accession>E3NDY9</accession>